<accession>A0A1H6PCN0</accession>
<evidence type="ECO:0000256" key="8">
    <source>
        <dbReference type="HAMAP-Rule" id="MF_00022"/>
    </source>
</evidence>
<name>A0A1H6PCN0_9PSED</name>
<dbReference type="InterPro" id="IPR004527">
    <property type="entry name" value="Glu-tRNA-ligase_bac/mito"/>
</dbReference>
<dbReference type="PANTHER" id="PTHR43311:SF2">
    <property type="entry name" value="GLUTAMATE--TRNA LIGASE, MITOCHONDRIAL-RELATED"/>
    <property type="match status" value="1"/>
</dbReference>
<dbReference type="InterPro" id="IPR020751">
    <property type="entry name" value="aa-tRNA-synth_I_codon-bd_sub2"/>
</dbReference>
<dbReference type="Pfam" id="PF00749">
    <property type="entry name" value="tRNA-synt_1c"/>
    <property type="match status" value="1"/>
</dbReference>
<dbReference type="PANTHER" id="PTHR43311">
    <property type="entry name" value="GLUTAMATE--TRNA LIGASE"/>
    <property type="match status" value="1"/>
</dbReference>
<organism evidence="12 13">
    <name type="scientific">Pseudomonas asplenii</name>
    <dbReference type="NCBI Taxonomy" id="53407"/>
    <lineage>
        <taxon>Bacteria</taxon>
        <taxon>Pseudomonadati</taxon>
        <taxon>Pseudomonadota</taxon>
        <taxon>Gammaproteobacteria</taxon>
        <taxon>Pseudomonadales</taxon>
        <taxon>Pseudomonadaceae</taxon>
        <taxon>Pseudomonas</taxon>
    </lineage>
</organism>
<dbReference type="GO" id="GO:0005829">
    <property type="term" value="C:cytosol"/>
    <property type="evidence" value="ECO:0007669"/>
    <property type="project" value="TreeGrafter"/>
</dbReference>
<dbReference type="InterPro" id="IPR014729">
    <property type="entry name" value="Rossmann-like_a/b/a_fold"/>
</dbReference>
<proteinExistence type="inferred from homology"/>
<dbReference type="Proteomes" id="UP000182272">
    <property type="component" value="Chromosome I"/>
</dbReference>
<dbReference type="HAMAP" id="MF_00022">
    <property type="entry name" value="Glu_tRNA_synth_type1"/>
    <property type="match status" value="1"/>
</dbReference>
<dbReference type="SUPFAM" id="SSF52374">
    <property type="entry name" value="Nucleotidylyl transferase"/>
    <property type="match status" value="1"/>
</dbReference>
<evidence type="ECO:0000313" key="13">
    <source>
        <dbReference type="Proteomes" id="UP000182272"/>
    </source>
</evidence>
<dbReference type="EC" id="6.1.1.17" evidence="8"/>
<dbReference type="GO" id="GO:0008270">
    <property type="term" value="F:zinc ion binding"/>
    <property type="evidence" value="ECO:0007669"/>
    <property type="project" value="InterPro"/>
</dbReference>
<keyword evidence="3 8" id="KW-0436">Ligase</keyword>
<feature type="transmembrane region" description="Helical" evidence="9">
    <location>
        <begin position="20"/>
        <end position="48"/>
    </location>
</feature>
<dbReference type="FunFam" id="1.10.10.350:FF:000007">
    <property type="entry name" value="Glutamate--tRNA ligase"/>
    <property type="match status" value="1"/>
</dbReference>
<comment type="subcellular location">
    <subcellularLocation>
        <location evidence="8">Cytoplasm</location>
    </subcellularLocation>
</comment>
<keyword evidence="2 8" id="KW-0963">Cytoplasm</keyword>
<evidence type="ECO:0000256" key="4">
    <source>
        <dbReference type="ARBA" id="ARBA00022741"/>
    </source>
</evidence>
<gene>
    <name evidence="8" type="primary">gltX</name>
    <name evidence="12" type="ORF">SAMN05216581_4997</name>
</gene>
<dbReference type="SUPFAM" id="SSF48163">
    <property type="entry name" value="An anticodon-binding domain of class I aminoacyl-tRNA synthetases"/>
    <property type="match status" value="1"/>
</dbReference>
<keyword evidence="9" id="KW-0812">Transmembrane</keyword>
<comment type="catalytic activity">
    <reaction evidence="8">
        <text>tRNA(Glu) + L-glutamate + ATP = L-glutamyl-tRNA(Glu) + AMP + diphosphate</text>
        <dbReference type="Rhea" id="RHEA:23540"/>
        <dbReference type="Rhea" id="RHEA-COMP:9663"/>
        <dbReference type="Rhea" id="RHEA-COMP:9680"/>
        <dbReference type="ChEBI" id="CHEBI:29985"/>
        <dbReference type="ChEBI" id="CHEBI:30616"/>
        <dbReference type="ChEBI" id="CHEBI:33019"/>
        <dbReference type="ChEBI" id="CHEBI:78442"/>
        <dbReference type="ChEBI" id="CHEBI:78520"/>
        <dbReference type="ChEBI" id="CHEBI:456215"/>
        <dbReference type="EC" id="6.1.1.17"/>
    </reaction>
</comment>
<dbReference type="EMBL" id="LT629972">
    <property type="protein sequence ID" value="SEI22961.1"/>
    <property type="molecule type" value="Genomic_DNA"/>
</dbReference>
<comment type="caution">
    <text evidence="8">Lacks conserved residue(s) required for the propagation of feature annotation.</text>
</comment>
<evidence type="ECO:0000256" key="9">
    <source>
        <dbReference type="SAM" id="Phobius"/>
    </source>
</evidence>
<dbReference type="GO" id="GO:0005524">
    <property type="term" value="F:ATP binding"/>
    <property type="evidence" value="ECO:0007669"/>
    <property type="project" value="UniProtKB-UniRule"/>
</dbReference>
<evidence type="ECO:0000256" key="3">
    <source>
        <dbReference type="ARBA" id="ARBA00022598"/>
    </source>
</evidence>
<dbReference type="InterPro" id="IPR000924">
    <property type="entry name" value="Glu/Gln-tRNA-synth"/>
</dbReference>
<feature type="binding site" evidence="8">
    <location>
        <position position="306"/>
    </location>
    <ligand>
        <name>ATP</name>
        <dbReference type="ChEBI" id="CHEBI:30616"/>
    </ligand>
</feature>
<feature type="domain" description="Aminoacyl-tRNA synthetase class I anticodon-binding" evidence="11">
    <location>
        <begin position="385"/>
        <end position="523"/>
    </location>
</feature>
<keyword evidence="9" id="KW-1133">Transmembrane helix</keyword>
<dbReference type="GO" id="GO:0006424">
    <property type="term" value="P:glutamyl-tRNA aminoacylation"/>
    <property type="evidence" value="ECO:0007669"/>
    <property type="project" value="UniProtKB-UniRule"/>
</dbReference>
<sequence length="545" mass="62146">MPPTEKAGFYRQGAIFIAKLGLYALCLVSMLEAKVVVLLPFALCFISISRPLMTTVRTRIAPSPTGDPHVGTAYIALFNYCFAKQHGGEFILRIEDTDQLRSTRESEQQIFDALKWLGITWAEGPDVGGPHGPYRQSERSEIYKQYTQQLVDMGHAFPCFCTAEELDQMRAEQMARGETPRYDGRALLLSKEEVARRLAAGEPHVIRMKVPSEGVCVVPDMLRGDVEIPWDRMDMQVLMKTDGLPTYFLANVVDDHLMGITHVLRGEEWLPSAPKLILLYEYFGWEQPQLCYMPLLRNPDKSKLSKRKNPTSVTFYERMGFLPEAMLNYLGRMGWSMPDEREKFSLQEMVDHFDLSRVSLGGPIFDIEKLSWLNGQWLRDLPVEEFASRLQNWAFNPEYLMKIAPLVQSRVETFSQVAPLANFFFAGSLPLDARLFEHKKLSPEDVRKLMQLILWKLESLRQWEKDNITATIQAVVDALELKLRDAMPLIFASITGQASSVSVLDAMEILGPDLTRFRLRQALELLGGVSKKENKEWEKLLGTIA</sequence>
<dbReference type="AlphaFoldDB" id="A0A1H6PCN0"/>
<keyword evidence="5 8" id="KW-0067">ATP-binding</keyword>
<comment type="function">
    <text evidence="8">Catalyzes the attachment of glutamate to tRNA(Glu) in a two-step reaction: glutamate is first activated by ATP to form Glu-AMP and then transferred to the acceptor end of tRNA(Glu).</text>
</comment>
<dbReference type="GO" id="GO:0000049">
    <property type="term" value="F:tRNA binding"/>
    <property type="evidence" value="ECO:0007669"/>
    <property type="project" value="InterPro"/>
</dbReference>
<feature type="short sequence motif" description="'HIGH' region" evidence="8">
    <location>
        <begin position="62"/>
        <end position="72"/>
    </location>
</feature>
<evidence type="ECO:0000256" key="1">
    <source>
        <dbReference type="ARBA" id="ARBA00007894"/>
    </source>
</evidence>
<feature type="short sequence motif" description="'KMSKS' region" evidence="8">
    <location>
        <begin position="303"/>
        <end position="307"/>
    </location>
</feature>
<evidence type="ECO:0000313" key="12">
    <source>
        <dbReference type="EMBL" id="SEI22961.1"/>
    </source>
</evidence>
<reference evidence="12 13" key="1">
    <citation type="submission" date="2016-10" db="EMBL/GenBank/DDBJ databases">
        <authorList>
            <person name="de Groot N.N."/>
        </authorList>
    </citation>
    <scope>NUCLEOTIDE SEQUENCE [LARGE SCALE GENOMIC DNA]</scope>
    <source>
        <strain evidence="12 13">LMG 2158</strain>
    </source>
</reference>
<dbReference type="Pfam" id="PF19269">
    <property type="entry name" value="Anticodon_2"/>
    <property type="match status" value="1"/>
</dbReference>
<protein>
    <recommendedName>
        <fullName evidence="8">Glutamate--tRNA ligase</fullName>
        <ecNumber evidence="8">6.1.1.17</ecNumber>
    </recommendedName>
    <alternativeName>
        <fullName evidence="8">Glutamyl-tRNA synthetase</fullName>
        <shortName evidence="8">GluRS</shortName>
    </alternativeName>
</protein>
<dbReference type="CDD" id="cd00808">
    <property type="entry name" value="GluRS_core"/>
    <property type="match status" value="1"/>
</dbReference>
<dbReference type="InterPro" id="IPR049940">
    <property type="entry name" value="GluQ/Sye"/>
</dbReference>
<comment type="subunit">
    <text evidence="8">Monomer.</text>
</comment>
<dbReference type="Gene3D" id="3.40.50.620">
    <property type="entry name" value="HUPs"/>
    <property type="match status" value="1"/>
</dbReference>
<dbReference type="InterPro" id="IPR008925">
    <property type="entry name" value="aa_tRNA-synth_I_cd-bd_sf"/>
</dbReference>
<evidence type="ECO:0000259" key="10">
    <source>
        <dbReference type="Pfam" id="PF00749"/>
    </source>
</evidence>
<dbReference type="InterPro" id="IPR033910">
    <property type="entry name" value="GluRS_core"/>
</dbReference>
<dbReference type="PROSITE" id="PS00178">
    <property type="entry name" value="AA_TRNA_LIGASE_I"/>
    <property type="match status" value="1"/>
</dbReference>
<dbReference type="InterPro" id="IPR020058">
    <property type="entry name" value="Glu/Gln-tRNA-synth_Ib_cat-dom"/>
</dbReference>
<dbReference type="InterPro" id="IPR045462">
    <property type="entry name" value="aa-tRNA-synth_I_cd-bd"/>
</dbReference>
<keyword evidence="4 8" id="KW-0547">Nucleotide-binding</keyword>
<dbReference type="InterPro" id="IPR001412">
    <property type="entry name" value="aa-tRNA-synth_I_CS"/>
</dbReference>
<evidence type="ECO:0000256" key="2">
    <source>
        <dbReference type="ARBA" id="ARBA00022490"/>
    </source>
</evidence>
<evidence type="ECO:0000259" key="11">
    <source>
        <dbReference type="Pfam" id="PF19269"/>
    </source>
</evidence>
<keyword evidence="6 8" id="KW-0648">Protein biosynthesis</keyword>
<dbReference type="FunFam" id="3.40.50.620:FF:000045">
    <property type="entry name" value="Glutamate--tRNA ligase, mitochondrial"/>
    <property type="match status" value="1"/>
</dbReference>
<dbReference type="Gene3D" id="1.10.10.350">
    <property type="match status" value="1"/>
</dbReference>
<dbReference type="PRINTS" id="PR00987">
    <property type="entry name" value="TRNASYNTHGLU"/>
</dbReference>
<evidence type="ECO:0000256" key="5">
    <source>
        <dbReference type="ARBA" id="ARBA00022840"/>
    </source>
</evidence>
<keyword evidence="7 8" id="KW-0030">Aminoacyl-tRNA synthetase</keyword>
<dbReference type="GO" id="GO:0004818">
    <property type="term" value="F:glutamate-tRNA ligase activity"/>
    <property type="evidence" value="ECO:0007669"/>
    <property type="project" value="UniProtKB-UniRule"/>
</dbReference>
<keyword evidence="9" id="KW-0472">Membrane</keyword>
<evidence type="ECO:0000256" key="7">
    <source>
        <dbReference type="ARBA" id="ARBA00023146"/>
    </source>
</evidence>
<dbReference type="NCBIfam" id="TIGR00464">
    <property type="entry name" value="gltX_bact"/>
    <property type="match status" value="1"/>
</dbReference>
<comment type="similarity">
    <text evidence="1 8">Belongs to the class-I aminoacyl-tRNA synthetase family. Glutamate--tRNA ligase type 1 subfamily.</text>
</comment>
<evidence type="ECO:0000256" key="6">
    <source>
        <dbReference type="ARBA" id="ARBA00022917"/>
    </source>
</evidence>
<feature type="domain" description="Glutamyl/glutaminyl-tRNA synthetase class Ib catalytic" evidence="10">
    <location>
        <begin position="56"/>
        <end position="372"/>
    </location>
</feature>